<protein>
    <recommendedName>
        <fullName evidence="1">Ig-like domain-containing protein</fullName>
    </recommendedName>
</protein>
<proteinExistence type="predicted"/>
<feature type="non-terminal residue" evidence="2">
    <location>
        <position position="94"/>
    </location>
</feature>
<organism evidence="2 3">
    <name type="scientific">Allacma fusca</name>
    <dbReference type="NCBI Taxonomy" id="39272"/>
    <lineage>
        <taxon>Eukaryota</taxon>
        <taxon>Metazoa</taxon>
        <taxon>Ecdysozoa</taxon>
        <taxon>Arthropoda</taxon>
        <taxon>Hexapoda</taxon>
        <taxon>Collembola</taxon>
        <taxon>Symphypleona</taxon>
        <taxon>Sminthuridae</taxon>
        <taxon>Allacma</taxon>
    </lineage>
</organism>
<dbReference type="PROSITE" id="PS50835">
    <property type="entry name" value="IG_LIKE"/>
    <property type="match status" value="1"/>
</dbReference>
<gene>
    <name evidence="2" type="ORF">AFUS01_LOCUS21655</name>
</gene>
<dbReference type="Proteomes" id="UP000708208">
    <property type="component" value="Unassembled WGS sequence"/>
</dbReference>
<dbReference type="AlphaFoldDB" id="A0A8J2K6G5"/>
<reference evidence="2" key="1">
    <citation type="submission" date="2021-06" db="EMBL/GenBank/DDBJ databases">
        <authorList>
            <person name="Hodson N. C."/>
            <person name="Mongue J. A."/>
            <person name="Jaron S. K."/>
        </authorList>
    </citation>
    <scope>NUCLEOTIDE SEQUENCE</scope>
</reference>
<dbReference type="InterPro" id="IPR003599">
    <property type="entry name" value="Ig_sub"/>
</dbReference>
<dbReference type="InterPro" id="IPR013098">
    <property type="entry name" value="Ig_I-set"/>
</dbReference>
<accession>A0A8J2K6G5</accession>
<dbReference type="InterPro" id="IPR007110">
    <property type="entry name" value="Ig-like_dom"/>
</dbReference>
<sequence length="94" mass="10637">LKKHFEQSPYSKNIEIESQTELRCIPPDGVPHTVISWLRDGRIIDPKRDANYILTADGHLLIAQTRLSDMGNYSCVAENIASRRVSEPALLTVY</sequence>
<dbReference type="InterPro" id="IPR003598">
    <property type="entry name" value="Ig_sub2"/>
</dbReference>
<evidence type="ECO:0000313" key="3">
    <source>
        <dbReference type="Proteomes" id="UP000708208"/>
    </source>
</evidence>
<evidence type="ECO:0000259" key="1">
    <source>
        <dbReference type="PROSITE" id="PS50835"/>
    </source>
</evidence>
<dbReference type="OrthoDB" id="5973910at2759"/>
<dbReference type="SMART" id="SM00409">
    <property type="entry name" value="IG"/>
    <property type="match status" value="1"/>
</dbReference>
<dbReference type="EMBL" id="CAJVCH010244875">
    <property type="protein sequence ID" value="CAG7733197.1"/>
    <property type="molecule type" value="Genomic_DNA"/>
</dbReference>
<comment type="caution">
    <text evidence="2">The sequence shown here is derived from an EMBL/GenBank/DDBJ whole genome shotgun (WGS) entry which is preliminary data.</text>
</comment>
<feature type="domain" description="Ig-like" evidence="1">
    <location>
        <begin position="9"/>
        <end position="86"/>
    </location>
</feature>
<keyword evidence="3" id="KW-1185">Reference proteome</keyword>
<feature type="non-terminal residue" evidence="2">
    <location>
        <position position="1"/>
    </location>
</feature>
<evidence type="ECO:0000313" key="2">
    <source>
        <dbReference type="EMBL" id="CAG7733197.1"/>
    </source>
</evidence>
<name>A0A8J2K6G5_9HEXA</name>
<dbReference type="Pfam" id="PF07679">
    <property type="entry name" value="I-set"/>
    <property type="match status" value="1"/>
</dbReference>
<dbReference type="SMART" id="SM00408">
    <property type="entry name" value="IGc2"/>
    <property type="match status" value="1"/>
</dbReference>